<protein>
    <recommendedName>
        <fullName evidence="4">BZIP transcription factor</fullName>
    </recommendedName>
</protein>
<reference evidence="2 3" key="1">
    <citation type="submission" date="2021-06" db="EMBL/GenBank/DDBJ databases">
        <title>Bacillus sp. RD4P76, an endophyte from a halophyte.</title>
        <authorList>
            <person name="Sun J.-Q."/>
        </authorList>
    </citation>
    <scope>NUCLEOTIDE SEQUENCE [LARGE SCALE GENOMIC DNA]</scope>
    <source>
        <strain evidence="2 3">JCM 17098</strain>
    </source>
</reference>
<organism evidence="2 3">
    <name type="scientific">Evansella alkalicola</name>
    <dbReference type="NCBI Taxonomy" id="745819"/>
    <lineage>
        <taxon>Bacteria</taxon>
        <taxon>Bacillati</taxon>
        <taxon>Bacillota</taxon>
        <taxon>Bacilli</taxon>
        <taxon>Bacillales</taxon>
        <taxon>Bacillaceae</taxon>
        <taxon>Evansella</taxon>
    </lineage>
</organism>
<evidence type="ECO:0000313" key="3">
    <source>
        <dbReference type="Proteomes" id="UP000790580"/>
    </source>
</evidence>
<sequence>MKRGIIIIIIIFALVFLGACSNENESGESEQGAATLLKEIDQLEAVIRELKVENGKLKIENDRLNKELDLRQ</sequence>
<dbReference type="PROSITE" id="PS51257">
    <property type="entry name" value="PROKAR_LIPOPROTEIN"/>
    <property type="match status" value="1"/>
</dbReference>
<proteinExistence type="predicted"/>
<gene>
    <name evidence="2" type="ORF">KS407_17555</name>
</gene>
<dbReference type="Proteomes" id="UP000790580">
    <property type="component" value="Unassembled WGS sequence"/>
</dbReference>
<evidence type="ECO:0000313" key="2">
    <source>
        <dbReference type="EMBL" id="MBU9723227.1"/>
    </source>
</evidence>
<feature type="coiled-coil region" evidence="1">
    <location>
        <begin position="33"/>
        <end position="67"/>
    </location>
</feature>
<keyword evidence="3" id="KW-1185">Reference proteome</keyword>
<evidence type="ECO:0000256" key="1">
    <source>
        <dbReference type="SAM" id="Coils"/>
    </source>
</evidence>
<name>A0ABS6JXB1_9BACI</name>
<dbReference type="RefSeq" id="WP_088076717.1">
    <property type="nucleotide sequence ID" value="NZ_JAHQCR010000072.1"/>
</dbReference>
<keyword evidence="1" id="KW-0175">Coiled coil</keyword>
<comment type="caution">
    <text evidence="2">The sequence shown here is derived from an EMBL/GenBank/DDBJ whole genome shotgun (WGS) entry which is preliminary data.</text>
</comment>
<accession>A0ABS6JXB1</accession>
<evidence type="ECO:0008006" key="4">
    <source>
        <dbReference type="Google" id="ProtNLM"/>
    </source>
</evidence>
<dbReference type="EMBL" id="JAHQCR010000072">
    <property type="protein sequence ID" value="MBU9723227.1"/>
    <property type="molecule type" value="Genomic_DNA"/>
</dbReference>